<gene>
    <name evidence="1" type="ORF">NE686_09735</name>
</gene>
<name>A0ABT1SA55_9FIRM</name>
<evidence type="ECO:0000313" key="2">
    <source>
        <dbReference type="Proteomes" id="UP001524478"/>
    </source>
</evidence>
<proteinExistence type="predicted"/>
<protein>
    <submittedName>
        <fullName evidence="1">Uncharacterized protein</fullName>
    </submittedName>
</protein>
<dbReference type="EMBL" id="JANGAC010000006">
    <property type="protein sequence ID" value="MCQ4923366.1"/>
    <property type="molecule type" value="Genomic_DNA"/>
</dbReference>
<dbReference type="Proteomes" id="UP001524478">
    <property type="component" value="Unassembled WGS sequence"/>
</dbReference>
<comment type="caution">
    <text evidence="1">The sequence shown here is derived from an EMBL/GenBank/DDBJ whole genome shotgun (WGS) entry which is preliminary data.</text>
</comment>
<keyword evidence="2" id="KW-1185">Reference proteome</keyword>
<accession>A0ABT1SA55</accession>
<organism evidence="1 2">
    <name type="scientific">Tissierella carlieri</name>
    <dbReference type="NCBI Taxonomy" id="689904"/>
    <lineage>
        <taxon>Bacteria</taxon>
        <taxon>Bacillati</taxon>
        <taxon>Bacillota</taxon>
        <taxon>Tissierellia</taxon>
        <taxon>Tissierellales</taxon>
        <taxon>Tissierellaceae</taxon>
        <taxon>Tissierella</taxon>
    </lineage>
</organism>
<dbReference type="RefSeq" id="WP_094901255.1">
    <property type="nucleotide sequence ID" value="NZ_CP172320.1"/>
</dbReference>
<evidence type="ECO:0000313" key="1">
    <source>
        <dbReference type="EMBL" id="MCQ4923366.1"/>
    </source>
</evidence>
<sequence>MNKQTDMFDIININNKNPDISIPEGVKLKAKELWCPYCSKPVIFKKDKDLGVRKCPYCKVSERDYNVKQVNKRWL</sequence>
<reference evidence="1 2" key="1">
    <citation type="submission" date="2022-06" db="EMBL/GenBank/DDBJ databases">
        <title>Isolation of gut microbiota from human fecal samples.</title>
        <authorList>
            <person name="Pamer E.G."/>
            <person name="Barat B."/>
            <person name="Waligurski E."/>
            <person name="Medina S."/>
            <person name="Paddock L."/>
            <person name="Mostad J."/>
        </authorList>
    </citation>
    <scope>NUCLEOTIDE SEQUENCE [LARGE SCALE GENOMIC DNA]</scope>
    <source>
        <strain evidence="1 2">DFI.7.95</strain>
    </source>
</reference>